<gene>
    <name evidence="1" type="ORF">UFOVP257_190</name>
</gene>
<dbReference type="EMBL" id="LR796274">
    <property type="protein sequence ID" value="CAB4133433.1"/>
    <property type="molecule type" value="Genomic_DNA"/>
</dbReference>
<sequence length="170" mass="20040">MATHETFNIAPFWDDEYKHLTYKKEQFNDPSTLIDWEDRGFRGSFGGHMCDMRSPQPSWNQQFIDFFASLGWKDIGTSYYRMDTGSMLPEHVDTFKKYIDIFNLKGQEHTIRRAVVFLEPWQSGHYAECNGVPYVDWIRGFCLHWTWDSPHIATNMGTTPRYTLQVTGHI</sequence>
<protein>
    <submittedName>
        <fullName evidence="1">Uncharacterized protein</fullName>
    </submittedName>
</protein>
<reference evidence="1" key="1">
    <citation type="submission" date="2020-04" db="EMBL/GenBank/DDBJ databases">
        <authorList>
            <person name="Chiriac C."/>
            <person name="Salcher M."/>
            <person name="Ghai R."/>
            <person name="Kavagutti S V."/>
        </authorList>
    </citation>
    <scope>NUCLEOTIDE SEQUENCE</scope>
</reference>
<proteinExistence type="predicted"/>
<evidence type="ECO:0000313" key="1">
    <source>
        <dbReference type="EMBL" id="CAB4133433.1"/>
    </source>
</evidence>
<organism evidence="1">
    <name type="scientific">uncultured Caudovirales phage</name>
    <dbReference type="NCBI Taxonomy" id="2100421"/>
    <lineage>
        <taxon>Viruses</taxon>
        <taxon>Duplodnaviria</taxon>
        <taxon>Heunggongvirae</taxon>
        <taxon>Uroviricota</taxon>
        <taxon>Caudoviricetes</taxon>
        <taxon>Peduoviridae</taxon>
        <taxon>Maltschvirus</taxon>
        <taxon>Maltschvirus maltsch</taxon>
    </lineage>
</organism>
<accession>A0A6J5LJC7</accession>
<name>A0A6J5LJC7_9CAUD</name>